<reference evidence="1" key="1">
    <citation type="journal article" date="2021" name="Proc. Natl. Acad. Sci. U.S.A.">
        <title>A Catalog of Tens of Thousands of Viruses from Human Metagenomes Reveals Hidden Associations with Chronic Diseases.</title>
        <authorList>
            <person name="Tisza M.J."/>
            <person name="Buck C.B."/>
        </authorList>
    </citation>
    <scope>NUCLEOTIDE SEQUENCE</scope>
    <source>
        <strain evidence="1">CtnuR9</strain>
    </source>
</reference>
<evidence type="ECO:0000313" key="1">
    <source>
        <dbReference type="EMBL" id="DAF93350.1"/>
    </source>
</evidence>
<proteinExistence type="predicted"/>
<accession>A0A8S5UG39</accession>
<sequence>MQSKQDYEYMRVQLDSMRVCLELDAKHAMMDNDIDAYYTLNPLSQEISTCIRRVDALIKLLDERAKIKPGDDGNGGV</sequence>
<organism evidence="1">
    <name type="scientific">Podoviridae sp. ctnuR9</name>
    <dbReference type="NCBI Taxonomy" id="2825276"/>
    <lineage>
        <taxon>Viruses</taxon>
        <taxon>Duplodnaviria</taxon>
        <taxon>Heunggongvirae</taxon>
        <taxon>Uroviricota</taxon>
        <taxon>Caudoviricetes</taxon>
    </lineage>
</organism>
<protein>
    <submittedName>
        <fullName evidence="1">Uncharacterized protein</fullName>
    </submittedName>
</protein>
<dbReference type="EMBL" id="BK016084">
    <property type="protein sequence ID" value="DAF93350.1"/>
    <property type="molecule type" value="Genomic_DNA"/>
</dbReference>
<name>A0A8S5UG39_9CAUD</name>